<reference evidence="9 13" key="2">
    <citation type="submission" date="2018-08" db="EMBL/GenBank/DDBJ databases">
        <title>A genome reference for cultivated species of the human gut microbiota.</title>
        <authorList>
            <person name="Zou Y."/>
            <person name="Xue W."/>
            <person name="Luo G."/>
        </authorList>
    </citation>
    <scope>NUCLEOTIDE SEQUENCE [LARGE SCALE GENOMIC DNA]</scope>
    <source>
        <strain evidence="9 13">AM30-26</strain>
    </source>
</reference>
<reference evidence="2 12" key="1">
    <citation type="submission" date="2015-09" db="EMBL/GenBank/DDBJ databases">
        <authorList>
            <consortium name="Pathogen Informatics"/>
        </authorList>
    </citation>
    <scope>NUCLEOTIDE SEQUENCE [LARGE SCALE GENOMIC DNA]</scope>
    <source>
        <strain evidence="2 12">2789STDY5834899</strain>
    </source>
</reference>
<evidence type="ECO:0000313" key="16">
    <source>
        <dbReference type="Proteomes" id="UP000440614"/>
    </source>
</evidence>
<evidence type="ECO:0000313" key="17">
    <source>
        <dbReference type="Proteomes" id="UP000460317"/>
    </source>
</evidence>
<evidence type="ECO:0000313" key="12">
    <source>
        <dbReference type="Proteomes" id="UP000095576"/>
    </source>
</evidence>
<dbReference type="Proteomes" id="UP001200544">
    <property type="component" value="Unassembled WGS sequence"/>
</dbReference>
<dbReference type="EMBL" id="WCRY01000007">
    <property type="protein sequence ID" value="KAB4483460.1"/>
    <property type="molecule type" value="Genomic_DNA"/>
</dbReference>
<evidence type="ECO:0000313" key="7">
    <source>
        <dbReference type="EMBL" id="KAB4483460.1"/>
    </source>
</evidence>
<dbReference type="Proteomes" id="UP000488521">
    <property type="component" value="Unassembled WGS sequence"/>
</dbReference>
<keyword evidence="1" id="KW-0175">Coiled coil</keyword>
<dbReference type="Proteomes" id="UP001156216">
    <property type="component" value="Chromosome"/>
</dbReference>
<evidence type="ECO:0000313" key="15">
    <source>
        <dbReference type="Proteomes" id="UP000436858"/>
    </source>
</evidence>
<evidence type="ECO:0000313" key="4">
    <source>
        <dbReference type="EMBL" id="KAB4448997.1"/>
    </source>
</evidence>
<dbReference type="EMBL" id="QSJP01000033">
    <property type="protein sequence ID" value="RHD81273.1"/>
    <property type="molecule type" value="Genomic_DNA"/>
</dbReference>
<feature type="coiled-coil region" evidence="1">
    <location>
        <begin position="138"/>
        <end position="165"/>
    </location>
</feature>
<dbReference type="GeneID" id="60928114"/>
<dbReference type="EMBL" id="CP083681">
    <property type="protein sequence ID" value="UYU71371.1"/>
    <property type="molecule type" value="Genomic_DNA"/>
</dbReference>
<evidence type="ECO:0000313" key="9">
    <source>
        <dbReference type="EMBL" id="RHD81273.1"/>
    </source>
</evidence>
<evidence type="ECO:0000313" key="14">
    <source>
        <dbReference type="Proteomes" id="UP000436825"/>
    </source>
</evidence>
<sequence length="268" mass="30078">MEKLVRRPNAVILFISLSLLMMLTTGCQEIKLKAGIEAANKQCPIDMGETGKITSIVYDGENVVYTFYLNEEAANIKTLQKNPESMKTSLKIMFQNPNKEVKSLLDLVVKCKAGLQMIYIGKDSGEQVVCELTTDEIKEILNKDVDTTESDLAKLETQVQMANLQFPIQASEDVLIEKIELSDEAVIYICRVDEDLCDMNQIKANAAEVKQGIIETLGNQTDLATQLFIKSCVNCDRNIVYRYIGKQSEAQHDVVITVPELKDMLKKE</sequence>
<accession>A0A0P0FBY5</accession>
<evidence type="ECO:0000313" key="5">
    <source>
        <dbReference type="EMBL" id="KAB4453797.1"/>
    </source>
</evidence>
<evidence type="ECO:0000313" key="18">
    <source>
        <dbReference type="Proteomes" id="UP000488521"/>
    </source>
</evidence>
<dbReference type="PROSITE" id="PS51257">
    <property type="entry name" value="PROKAR_LIPOPROTEIN"/>
    <property type="match status" value="1"/>
</dbReference>
<accession>C6INR0</accession>
<evidence type="ECO:0000313" key="13">
    <source>
        <dbReference type="Proteomes" id="UP000284785"/>
    </source>
</evidence>
<protein>
    <submittedName>
        <fullName evidence="3">Uncharacterized protein</fullName>
    </submittedName>
</protein>
<dbReference type="EMBL" id="WCSY01000008">
    <property type="protein sequence ID" value="KAB4313726.1"/>
    <property type="molecule type" value="Genomic_DNA"/>
</dbReference>
<dbReference type="EMBL" id="CP083685">
    <property type="protein sequence ID" value="UYU89436.1"/>
    <property type="molecule type" value="Genomic_DNA"/>
</dbReference>
<dbReference type="PATRIC" id="fig|818.23.peg.934"/>
<evidence type="ECO:0000256" key="1">
    <source>
        <dbReference type="SAM" id="Coils"/>
    </source>
</evidence>
<evidence type="ECO:0000313" key="3">
    <source>
        <dbReference type="EMBL" id="KAB4313726.1"/>
    </source>
</evidence>
<reference evidence="10" key="4">
    <citation type="submission" date="2021-06" db="EMBL/GenBank/DDBJ databases">
        <title>Interrogation of the integrated mobile genetic elements in gut-associated Bacteroides with a consensus prediction approach.</title>
        <authorList>
            <person name="Campbell D.E."/>
            <person name="Leigh J.R."/>
            <person name="Kim T."/>
            <person name="England W."/>
            <person name="Whitaker R.J."/>
            <person name="Degnan P.H."/>
        </authorList>
    </citation>
    <scope>NUCLEOTIDE SEQUENCE</scope>
    <source>
        <strain evidence="11">VPI-3443</strain>
        <strain evidence="10">VPI-BTDOT2</strain>
    </source>
</reference>
<organism evidence="3 16">
    <name type="scientific">Bacteroides thetaiotaomicron</name>
    <dbReference type="NCBI Taxonomy" id="818"/>
    <lineage>
        <taxon>Bacteria</taxon>
        <taxon>Pseudomonadati</taxon>
        <taxon>Bacteroidota</taxon>
        <taxon>Bacteroidia</taxon>
        <taxon>Bacteroidales</taxon>
        <taxon>Bacteroidaceae</taxon>
        <taxon>Bacteroides</taxon>
    </lineage>
</organism>
<evidence type="ECO:0000313" key="10">
    <source>
        <dbReference type="EMBL" id="UYU71371.1"/>
    </source>
</evidence>
<dbReference type="KEGG" id="btho:Btheta7330_00917"/>
<evidence type="ECO:0000313" key="6">
    <source>
        <dbReference type="EMBL" id="KAB4472122.1"/>
    </source>
</evidence>
<dbReference type="Proteomes" id="UP000284785">
    <property type="component" value="Unassembled WGS sequence"/>
</dbReference>
<evidence type="ECO:0000313" key="8">
    <source>
        <dbReference type="EMBL" id="MCE9236804.1"/>
    </source>
</evidence>
<dbReference type="Proteomes" id="UP001162960">
    <property type="component" value="Chromosome"/>
</dbReference>
<reference evidence="8" key="5">
    <citation type="submission" date="2021-07" db="EMBL/GenBank/DDBJ databases">
        <title>Comparative genomics of Bacteroides fragilis group isolates reveals species-dependent resistance mechanisms and validates clinical tools for resistance prediction.</title>
        <authorList>
            <person name="Wallace M.J."/>
            <person name="Jean S."/>
            <person name="Wallace M.A."/>
            <person name="Carey-Ann B.D."/>
            <person name="Dantas G."/>
        </authorList>
    </citation>
    <scope>NUCLEOTIDE SEQUENCE</scope>
    <source>
        <strain evidence="8">BJH_160</strain>
    </source>
</reference>
<dbReference type="EMBL" id="JAHYQA010000003">
    <property type="protein sequence ID" value="MCE9236804.1"/>
    <property type="molecule type" value="Genomic_DNA"/>
</dbReference>
<evidence type="ECO:0000313" key="2">
    <source>
        <dbReference type="EMBL" id="CUQ02306.1"/>
    </source>
</evidence>
<dbReference type="RefSeq" id="WP_008766610.1">
    <property type="nucleotide sequence ID" value="NZ_BAABXH010000001.1"/>
</dbReference>
<dbReference type="Proteomes" id="UP000440614">
    <property type="component" value="Unassembled WGS sequence"/>
</dbReference>
<dbReference type="Proteomes" id="UP000436858">
    <property type="component" value="Unassembled WGS sequence"/>
</dbReference>
<reference evidence="14 15" key="3">
    <citation type="journal article" date="2019" name="Nat. Med.">
        <title>A library of human gut bacterial isolates paired with longitudinal multiomics data enables mechanistic microbiome research.</title>
        <authorList>
            <person name="Poyet M."/>
            <person name="Groussin M."/>
            <person name="Gibbons S.M."/>
            <person name="Avila-Pacheco J."/>
            <person name="Jiang X."/>
            <person name="Kearney S.M."/>
            <person name="Perrotta A.R."/>
            <person name="Berdy B."/>
            <person name="Zhao S."/>
            <person name="Lieberman T.D."/>
            <person name="Swanson P.K."/>
            <person name="Smith M."/>
            <person name="Roesemann S."/>
            <person name="Alexander J.E."/>
            <person name="Rich S.A."/>
            <person name="Livny J."/>
            <person name="Vlamakis H."/>
            <person name="Clish C."/>
            <person name="Bullock K."/>
            <person name="Deik A."/>
            <person name="Scott J."/>
            <person name="Pierce K.A."/>
            <person name="Xavier R.J."/>
            <person name="Alm E.J."/>
        </authorList>
    </citation>
    <scope>NUCLEOTIDE SEQUENCE [LARGE SCALE GENOMIC DNA]</scope>
    <source>
        <strain evidence="6 18">BIOML-A156</strain>
        <strain evidence="5 14">BIOML-A160</strain>
        <strain evidence="7 15">BIOML-A162</strain>
        <strain evidence="4 17">BIOML-A165</strain>
        <strain evidence="3 16">BIOML-A188</strain>
    </source>
</reference>
<dbReference type="AlphaFoldDB" id="A0A0P0FBY5"/>
<dbReference type="EMBL" id="WCRS01000012">
    <property type="protein sequence ID" value="KAB4472122.1"/>
    <property type="molecule type" value="Genomic_DNA"/>
</dbReference>
<dbReference type="EMBL" id="WCRW01000013">
    <property type="protein sequence ID" value="KAB4453797.1"/>
    <property type="molecule type" value="Genomic_DNA"/>
</dbReference>
<dbReference type="EMBL" id="CZAP01000019">
    <property type="protein sequence ID" value="CUQ02306.1"/>
    <property type="molecule type" value="Genomic_DNA"/>
</dbReference>
<gene>
    <name evidence="9" type="ORF">DW780_24725</name>
    <name evidence="2" type="ORF">ERS852511_04037</name>
    <name evidence="6" type="ORF">GAN59_16620</name>
    <name evidence="5" type="ORF">GAN75_18205</name>
    <name evidence="7" type="ORF">GAN91_09685</name>
    <name evidence="4" type="ORF">GAN93_20470</name>
    <name evidence="3" type="ORF">GAO51_09015</name>
    <name evidence="8" type="ORF">K0H07_06470</name>
    <name evidence="10" type="ORF">KQP59_24435</name>
    <name evidence="11" type="ORF">KQP74_15940</name>
</gene>
<evidence type="ECO:0000313" key="11">
    <source>
        <dbReference type="EMBL" id="UYU89436.1"/>
    </source>
</evidence>
<dbReference type="Proteomes" id="UP000436825">
    <property type="component" value="Unassembled WGS sequence"/>
</dbReference>
<dbReference type="Proteomes" id="UP000095576">
    <property type="component" value="Unassembled WGS sequence"/>
</dbReference>
<name>A0A0P0FBY5_BACT4</name>
<dbReference type="EMBL" id="WCSB01000024">
    <property type="protein sequence ID" value="KAB4448997.1"/>
    <property type="molecule type" value="Genomic_DNA"/>
</dbReference>
<proteinExistence type="predicted"/>
<dbReference type="Proteomes" id="UP000460317">
    <property type="component" value="Unassembled WGS sequence"/>
</dbReference>